<feature type="chain" id="PRO_5045081211" description="PRC-barrel domain-containing protein" evidence="2">
    <location>
        <begin position="24"/>
        <end position="159"/>
    </location>
</feature>
<dbReference type="EMBL" id="BMHM01000001">
    <property type="protein sequence ID" value="GGC78375.1"/>
    <property type="molecule type" value="Genomic_DNA"/>
</dbReference>
<dbReference type="InterPro" id="IPR011033">
    <property type="entry name" value="PRC_barrel-like_sf"/>
</dbReference>
<evidence type="ECO:0000313" key="5">
    <source>
        <dbReference type="Proteomes" id="UP000597301"/>
    </source>
</evidence>
<evidence type="ECO:0000313" key="4">
    <source>
        <dbReference type="EMBL" id="GGC78375.1"/>
    </source>
</evidence>
<feature type="signal peptide" evidence="2">
    <location>
        <begin position="1"/>
        <end position="23"/>
    </location>
</feature>
<protein>
    <recommendedName>
        <fullName evidence="3">PRC-barrel domain-containing protein</fullName>
    </recommendedName>
</protein>
<dbReference type="RefSeq" id="WP_188637970.1">
    <property type="nucleotide sequence ID" value="NZ_BMHM01000001.1"/>
</dbReference>
<dbReference type="InterPro" id="IPR027275">
    <property type="entry name" value="PRC-brl_dom"/>
</dbReference>
<dbReference type="Pfam" id="PF05239">
    <property type="entry name" value="PRC"/>
    <property type="match status" value="1"/>
</dbReference>
<keyword evidence="5" id="KW-1185">Reference proteome</keyword>
<sequence length="159" mass="17280">MKPTFLSTLILPALLVTSGITQATENSTSMEASYLTHAPENTFHSDSLTGNQVRSSVENDEDIGTINDLIIDEDGQIQAVVVGVGGFLGMGEKDVAIEWDSLELTKGEDGEEYVISVNASEEALQEAQEYDRDSDLRTERNTEMNNSEEDADDVSDAQS</sequence>
<evidence type="ECO:0000256" key="1">
    <source>
        <dbReference type="SAM" id="MobiDB-lite"/>
    </source>
</evidence>
<gene>
    <name evidence="4" type="ORF">GCM10011382_05440</name>
</gene>
<feature type="domain" description="PRC-barrel" evidence="3">
    <location>
        <begin position="42"/>
        <end position="105"/>
    </location>
</feature>
<feature type="compositionally biased region" description="Acidic residues" evidence="1">
    <location>
        <begin position="146"/>
        <end position="159"/>
    </location>
</feature>
<dbReference type="Gene3D" id="2.30.30.240">
    <property type="entry name" value="PRC-barrel domain"/>
    <property type="match status" value="1"/>
</dbReference>
<reference evidence="5" key="1">
    <citation type="journal article" date="2019" name="Int. J. Syst. Evol. Microbiol.">
        <title>The Global Catalogue of Microorganisms (GCM) 10K type strain sequencing project: providing services to taxonomists for standard genome sequencing and annotation.</title>
        <authorList>
            <consortium name="The Broad Institute Genomics Platform"/>
            <consortium name="The Broad Institute Genome Sequencing Center for Infectious Disease"/>
            <person name="Wu L."/>
            <person name="Ma J."/>
        </authorList>
    </citation>
    <scope>NUCLEOTIDE SEQUENCE [LARGE SCALE GENOMIC DNA]</scope>
    <source>
        <strain evidence="5">CGMCC 1.15122</strain>
    </source>
</reference>
<dbReference type="SUPFAM" id="SSF50346">
    <property type="entry name" value="PRC-barrel domain"/>
    <property type="match status" value="1"/>
</dbReference>
<dbReference type="Proteomes" id="UP000597301">
    <property type="component" value="Unassembled WGS sequence"/>
</dbReference>
<feature type="region of interest" description="Disordered" evidence="1">
    <location>
        <begin position="124"/>
        <end position="159"/>
    </location>
</feature>
<dbReference type="PANTHER" id="PTHR36505:SF1">
    <property type="entry name" value="BLR1072 PROTEIN"/>
    <property type="match status" value="1"/>
</dbReference>
<feature type="compositionally biased region" description="Basic and acidic residues" evidence="1">
    <location>
        <begin position="129"/>
        <end position="142"/>
    </location>
</feature>
<dbReference type="PANTHER" id="PTHR36505">
    <property type="entry name" value="BLR1072 PROTEIN"/>
    <property type="match status" value="1"/>
</dbReference>
<keyword evidence="2" id="KW-0732">Signal</keyword>
<proteinExistence type="predicted"/>
<comment type="caution">
    <text evidence="4">The sequence shown here is derived from an EMBL/GenBank/DDBJ whole genome shotgun (WGS) entry which is preliminary data.</text>
</comment>
<name>A0ABQ1NJY2_9GAMM</name>
<accession>A0ABQ1NJY2</accession>
<organism evidence="4 5">
    <name type="scientific">Vreelandella lutescens</name>
    <dbReference type="NCBI Taxonomy" id="1602943"/>
    <lineage>
        <taxon>Bacteria</taxon>
        <taxon>Pseudomonadati</taxon>
        <taxon>Pseudomonadota</taxon>
        <taxon>Gammaproteobacteria</taxon>
        <taxon>Oceanospirillales</taxon>
        <taxon>Halomonadaceae</taxon>
        <taxon>Vreelandella</taxon>
    </lineage>
</organism>
<evidence type="ECO:0000259" key="3">
    <source>
        <dbReference type="Pfam" id="PF05239"/>
    </source>
</evidence>
<evidence type="ECO:0000256" key="2">
    <source>
        <dbReference type="SAM" id="SignalP"/>
    </source>
</evidence>